<feature type="transmembrane region" description="Helical" evidence="2">
    <location>
        <begin position="476"/>
        <end position="497"/>
    </location>
</feature>
<feature type="transmembrane region" description="Helical" evidence="2">
    <location>
        <begin position="392"/>
        <end position="413"/>
    </location>
</feature>
<evidence type="ECO:0000256" key="2">
    <source>
        <dbReference type="SAM" id="Phobius"/>
    </source>
</evidence>
<name>A0ABM3MWH8_GALME</name>
<feature type="transmembrane region" description="Helical" evidence="2">
    <location>
        <begin position="549"/>
        <end position="565"/>
    </location>
</feature>
<keyword evidence="3" id="KW-0732">Signal</keyword>
<feature type="transmembrane region" description="Helical" evidence="2">
    <location>
        <begin position="150"/>
        <end position="169"/>
    </location>
</feature>
<organism evidence="5 6">
    <name type="scientific">Galleria mellonella</name>
    <name type="common">Greater wax moth</name>
    <dbReference type="NCBI Taxonomy" id="7137"/>
    <lineage>
        <taxon>Eukaryota</taxon>
        <taxon>Metazoa</taxon>
        <taxon>Ecdysozoa</taxon>
        <taxon>Arthropoda</taxon>
        <taxon>Hexapoda</taxon>
        <taxon>Insecta</taxon>
        <taxon>Pterygota</taxon>
        <taxon>Neoptera</taxon>
        <taxon>Endopterygota</taxon>
        <taxon>Lepidoptera</taxon>
        <taxon>Glossata</taxon>
        <taxon>Ditrysia</taxon>
        <taxon>Pyraloidea</taxon>
        <taxon>Pyralidae</taxon>
        <taxon>Galleriinae</taxon>
        <taxon>Galleria</taxon>
    </lineage>
</organism>
<gene>
    <name evidence="6" type="primary">LOC113519552</name>
</gene>
<evidence type="ECO:0000259" key="4">
    <source>
        <dbReference type="Pfam" id="PF01757"/>
    </source>
</evidence>
<dbReference type="InterPro" id="IPR052728">
    <property type="entry name" value="O2_lipid_transport_reg"/>
</dbReference>
<accession>A0ABM3MWH8</accession>
<feature type="transmembrane region" description="Helical" evidence="2">
    <location>
        <begin position="436"/>
        <end position="456"/>
    </location>
</feature>
<proteinExistence type="predicted"/>
<evidence type="ECO:0000313" key="6">
    <source>
        <dbReference type="RefSeq" id="XP_052755706.1"/>
    </source>
</evidence>
<sequence>MIWLAIILVFLNKTCFSFEITDEEYDRMPPLFRLDEYQKCMVQNGVYCQIKMDLFAEPENTLMKFIKEYSESTHIRHYNHSYLEEGICVTRTCKEYIGDKNLDDAEDVKSVIEACRNASIWNEYGLQARVSLVYNCDRKSDQRQIDLVDWLALGLFITIVLVNVAATIYDSVLDDEAKTNLSKGTRVFLCFSIIRNWNYLRSPPSKDPKVSIFKGINAMRTITSFLVILAHVMCIFTLGSLYNTHDHERSFSTPHFRILWHGMHSVQMFFVMSGLLLAYNMEAGSETRPITWKMVPLIGLHRFWRLTPAFAVMLAFTATWLRHLGSGPLWTKQVVSVTEQCRQYWWTHLLYINNYVASNVLCAVHTWYSAADTQMFYIGLAVHIMTKGRKRNLVLAALTILGIVLPALHVWYYDTHAFMVFTPEFARTINTDDFRLVYVIGHNNIICYVFGMYAGYRLYEYRKKGTTFAGSKIYKYIYWACIPMIIGLALLGSVFYSSPTLLVRMVYQGTHRIVIGGAAVYLILGFTMKLDNFLTSMFEWDGWAVSGRLTYSVYLLHMNVVHYIIGSKSVLVELNYFSAMLMQFGVLTVAYLISIPFYLMVEAPMDPILKLVLTPAKRDDKCIPEHGKSYITQVYKKKGEENEKQPIGNDAKTTQEENKKK</sequence>
<evidence type="ECO:0000256" key="1">
    <source>
        <dbReference type="SAM" id="MobiDB-lite"/>
    </source>
</evidence>
<reference evidence="6" key="1">
    <citation type="submission" date="2025-08" db="UniProtKB">
        <authorList>
            <consortium name="RefSeq"/>
        </authorList>
    </citation>
    <scope>IDENTIFICATION</scope>
    <source>
        <tissue evidence="6">Whole larvae</tissue>
    </source>
</reference>
<evidence type="ECO:0000313" key="5">
    <source>
        <dbReference type="Proteomes" id="UP001652740"/>
    </source>
</evidence>
<dbReference type="Pfam" id="PF01757">
    <property type="entry name" value="Acyl_transf_3"/>
    <property type="match status" value="1"/>
</dbReference>
<feature type="region of interest" description="Disordered" evidence="1">
    <location>
        <begin position="640"/>
        <end position="661"/>
    </location>
</feature>
<feature type="transmembrane region" description="Helical" evidence="2">
    <location>
        <begin position="262"/>
        <end position="281"/>
    </location>
</feature>
<feature type="transmembrane region" description="Helical" evidence="2">
    <location>
        <begin position="222"/>
        <end position="242"/>
    </location>
</feature>
<protein>
    <submittedName>
        <fullName evidence="6">Nose resistant to fluoxetine protein 6-like</fullName>
    </submittedName>
</protein>
<dbReference type="InterPro" id="IPR002656">
    <property type="entry name" value="Acyl_transf_3_dom"/>
</dbReference>
<dbReference type="PANTHER" id="PTHR11161">
    <property type="entry name" value="O-ACYLTRANSFERASE"/>
    <property type="match status" value="1"/>
</dbReference>
<feature type="transmembrane region" description="Helical" evidence="2">
    <location>
        <begin position="577"/>
        <end position="601"/>
    </location>
</feature>
<dbReference type="Proteomes" id="UP001652740">
    <property type="component" value="Unplaced"/>
</dbReference>
<dbReference type="PANTHER" id="PTHR11161:SF22">
    <property type="entry name" value="ACYLTRANSFERASE 3 DOMAIN-CONTAINING PROTEIN-RELATED"/>
    <property type="match status" value="1"/>
</dbReference>
<feature type="domain" description="Acyltransferase 3" evidence="4">
    <location>
        <begin position="214"/>
        <end position="598"/>
    </location>
</feature>
<keyword evidence="5" id="KW-1185">Reference proteome</keyword>
<feature type="transmembrane region" description="Helical" evidence="2">
    <location>
        <begin position="352"/>
        <end position="371"/>
    </location>
</feature>
<keyword evidence="2" id="KW-1133">Transmembrane helix</keyword>
<keyword evidence="2" id="KW-0812">Transmembrane</keyword>
<evidence type="ECO:0000256" key="3">
    <source>
        <dbReference type="SAM" id="SignalP"/>
    </source>
</evidence>
<feature type="transmembrane region" description="Helical" evidence="2">
    <location>
        <begin position="302"/>
        <end position="321"/>
    </location>
</feature>
<feature type="transmembrane region" description="Helical" evidence="2">
    <location>
        <begin position="509"/>
        <end position="528"/>
    </location>
</feature>
<dbReference type="GeneID" id="113519552"/>
<dbReference type="RefSeq" id="XP_052755706.1">
    <property type="nucleotide sequence ID" value="XM_052899746.1"/>
</dbReference>
<keyword evidence="2" id="KW-0472">Membrane</keyword>
<feature type="chain" id="PRO_5045625168" evidence="3">
    <location>
        <begin position="18"/>
        <end position="661"/>
    </location>
</feature>
<feature type="signal peptide" evidence="3">
    <location>
        <begin position="1"/>
        <end position="17"/>
    </location>
</feature>